<dbReference type="Pfam" id="PF00550">
    <property type="entry name" value="PP-binding"/>
    <property type="match status" value="1"/>
</dbReference>
<feature type="domain" description="Carrier" evidence="3">
    <location>
        <begin position="1"/>
        <end position="68"/>
    </location>
</feature>
<organism evidence="4 5">
    <name type="scientific">Cohnella boryungensis</name>
    <dbReference type="NCBI Taxonomy" id="768479"/>
    <lineage>
        <taxon>Bacteria</taxon>
        <taxon>Bacillati</taxon>
        <taxon>Bacillota</taxon>
        <taxon>Bacilli</taxon>
        <taxon>Bacillales</taxon>
        <taxon>Paenibacillaceae</taxon>
        <taxon>Cohnella</taxon>
    </lineage>
</organism>
<evidence type="ECO:0000313" key="4">
    <source>
        <dbReference type="EMBL" id="MFC4304483.1"/>
    </source>
</evidence>
<comment type="caution">
    <text evidence="4">The sequence shown here is derived from an EMBL/GenBank/DDBJ whole genome shotgun (WGS) entry which is preliminary data.</text>
</comment>
<dbReference type="InterPro" id="IPR006162">
    <property type="entry name" value="Ppantetheine_attach_site"/>
</dbReference>
<keyword evidence="2" id="KW-0597">Phosphoprotein</keyword>
<protein>
    <submittedName>
        <fullName evidence="4">Acyl carrier protein</fullName>
    </submittedName>
</protein>
<evidence type="ECO:0000256" key="1">
    <source>
        <dbReference type="ARBA" id="ARBA00022450"/>
    </source>
</evidence>
<dbReference type="PROSITE" id="PS00012">
    <property type="entry name" value="PHOSPHOPANTETHEINE"/>
    <property type="match status" value="1"/>
</dbReference>
<dbReference type="EMBL" id="JBHSED010000025">
    <property type="protein sequence ID" value="MFC4304483.1"/>
    <property type="molecule type" value="Genomic_DNA"/>
</dbReference>
<evidence type="ECO:0000256" key="2">
    <source>
        <dbReference type="ARBA" id="ARBA00022553"/>
    </source>
</evidence>
<sequence length="73" mass="8237">MKVLGEMGLPSPDHEQTDLLEIGLDSVAFLNLIVNLEREFSIAIPDDDLLFDNFRTVALIEDYLTQAEFTVQP</sequence>
<gene>
    <name evidence="4" type="ORF">ACFO1S_13730</name>
</gene>
<dbReference type="InterPro" id="IPR036736">
    <property type="entry name" value="ACP-like_sf"/>
</dbReference>
<keyword evidence="1" id="KW-0596">Phosphopantetheine</keyword>
<dbReference type="SUPFAM" id="SSF47336">
    <property type="entry name" value="ACP-like"/>
    <property type="match status" value="1"/>
</dbReference>
<accession>A0ABV8SA93</accession>
<evidence type="ECO:0000259" key="3">
    <source>
        <dbReference type="PROSITE" id="PS50075"/>
    </source>
</evidence>
<reference evidence="5" key="1">
    <citation type="journal article" date="2019" name="Int. J. Syst. Evol. Microbiol.">
        <title>The Global Catalogue of Microorganisms (GCM) 10K type strain sequencing project: providing services to taxonomists for standard genome sequencing and annotation.</title>
        <authorList>
            <consortium name="The Broad Institute Genomics Platform"/>
            <consortium name="The Broad Institute Genome Sequencing Center for Infectious Disease"/>
            <person name="Wu L."/>
            <person name="Ma J."/>
        </authorList>
    </citation>
    <scope>NUCLEOTIDE SEQUENCE [LARGE SCALE GENOMIC DNA]</scope>
    <source>
        <strain evidence="5">CGMCC 4.1641</strain>
    </source>
</reference>
<dbReference type="PROSITE" id="PS50075">
    <property type="entry name" value="CARRIER"/>
    <property type="match status" value="1"/>
</dbReference>
<dbReference type="InterPro" id="IPR009081">
    <property type="entry name" value="PP-bd_ACP"/>
</dbReference>
<keyword evidence="5" id="KW-1185">Reference proteome</keyword>
<dbReference type="Proteomes" id="UP001595755">
    <property type="component" value="Unassembled WGS sequence"/>
</dbReference>
<dbReference type="Gene3D" id="1.10.1200.10">
    <property type="entry name" value="ACP-like"/>
    <property type="match status" value="1"/>
</dbReference>
<name>A0ABV8SA93_9BACL</name>
<dbReference type="RefSeq" id="WP_204605959.1">
    <property type="nucleotide sequence ID" value="NZ_JBHSED010000025.1"/>
</dbReference>
<proteinExistence type="predicted"/>
<evidence type="ECO:0000313" key="5">
    <source>
        <dbReference type="Proteomes" id="UP001595755"/>
    </source>
</evidence>